<accession>A0ABV6RRG0</accession>
<dbReference type="Proteomes" id="UP001589896">
    <property type="component" value="Unassembled WGS sequence"/>
</dbReference>
<evidence type="ECO:0000313" key="3">
    <source>
        <dbReference type="EMBL" id="MFC0678533.1"/>
    </source>
</evidence>
<protein>
    <submittedName>
        <fullName evidence="3">DUF4062 domain-containing protein</fullName>
    </submittedName>
</protein>
<gene>
    <name evidence="3" type="ORF">ACFFGH_11855</name>
</gene>
<reference evidence="3 4" key="1">
    <citation type="submission" date="2024-09" db="EMBL/GenBank/DDBJ databases">
        <authorList>
            <person name="Sun Q."/>
            <person name="Mori K."/>
        </authorList>
    </citation>
    <scope>NUCLEOTIDE SEQUENCE [LARGE SCALE GENOMIC DNA]</scope>
    <source>
        <strain evidence="3 4">KCTC 23076</strain>
    </source>
</reference>
<dbReference type="InterPro" id="IPR025139">
    <property type="entry name" value="DUF4062"/>
</dbReference>
<sequence>MTNPPQVRYQVFISSTYLDLQEERQAVTSTLLESDAFPTGMELFPATDDDAWTLIKRVIDESDYYLLILAGKYGSVHELEGVGFTEREYDYATSVGKPVMAFLHADPDSLPAAKTEKQEAMQLRLAAFRNKVKAARHVKFWTSPDHLAGQVALTFNKFVKLYPAVGWVRADQAASTDTLRDLAKAHAQLRELEAQLARGAAEPPAGVEELSSGAEQLTIPVWVSGAPKLTDGARGKAQSKWVSIATTWDDILAAISARLLVEAEEAEIRSILVEWMKYNFLDDLTNPLADAAKAGGEGVKRSAVPFSFNVDLKPVEVGTILLQLKALGLITRSERRRSVSDTGIYWSLTPLGEQQAVKVRAIKKGEKRKGHGVSAVPTPN</sequence>
<evidence type="ECO:0000313" key="4">
    <source>
        <dbReference type="Proteomes" id="UP001589896"/>
    </source>
</evidence>
<organism evidence="3 4">
    <name type="scientific">Lysobacter korlensis</name>
    <dbReference type="NCBI Taxonomy" id="553636"/>
    <lineage>
        <taxon>Bacteria</taxon>
        <taxon>Pseudomonadati</taxon>
        <taxon>Pseudomonadota</taxon>
        <taxon>Gammaproteobacteria</taxon>
        <taxon>Lysobacterales</taxon>
        <taxon>Lysobacteraceae</taxon>
        <taxon>Lysobacter</taxon>
    </lineage>
</organism>
<dbReference type="RefSeq" id="WP_386668472.1">
    <property type="nucleotide sequence ID" value="NZ_JBHLTG010000002.1"/>
</dbReference>
<name>A0ABV6RRG0_9GAMM</name>
<dbReference type="Pfam" id="PF13271">
    <property type="entry name" value="DUF4062"/>
    <property type="match status" value="1"/>
</dbReference>
<keyword evidence="4" id="KW-1185">Reference proteome</keyword>
<comment type="caution">
    <text evidence="3">The sequence shown here is derived from an EMBL/GenBank/DDBJ whole genome shotgun (WGS) entry which is preliminary data.</text>
</comment>
<feature type="coiled-coil region" evidence="1">
    <location>
        <begin position="175"/>
        <end position="202"/>
    </location>
</feature>
<dbReference type="EMBL" id="JBHLTG010000002">
    <property type="protein sequence ID" value="MFC0678533.1"/>
    <property type="molecule type" value="Genomic_DNA"/>
</dbReference>
<evidence type="ECO:0000256" key="1">
    <source>
        <dbReference type="SAM" id="Coils"/>
    </source>
</evidence>
<proteinExistence type="predicted"/>
<evidence type="ECO:0000259" key="2">
    <source>
        <dbReference type="Pfam" id="PF13271"/>
    </source>
</evidence>
<feature type="domain" description="DUF4062" evidence="2">
    <location>
        <begin position="10"/>
        <end position="92"/>
    </location>
</feature>
<keyword evidence="1" id="KW-0175">Coiled coil</keyword>